<name>A0A1M4ZX24_9THEO</name>
<organism evidence="1 2">
    <name type="scientific">Caldanaerobius fijiensis DSM 17918</name>
    <dbReference type="NCBI Taxonomy" id="1121256"/>
    <lineage>
        <taxon>Bacteria</taxon>
        <taxon>Bacillati</taxon>
        <taxon>Bacillota</taxon>
        <taxon>Clostridia</taxon>
        <taxon>Thermoanaerobacterales</taxon>
        <taxon>Thermoanaerobacteraceae</taxon>
        <taxon>Caldanaerobius</taxon>
    </lineage>
</organism>
<dbReference type="STRING" id="1121256.SAMN02746089_01508"/>
<accession>A0A1M4ZX24</accession>
<dbReference type="EMBL" id="FQVH01000015">
    <property type="protein sequence ID" value="SHF22514.1"/>
    <property type="molecule type" value="Genomic_DNA"/>
</dbReference>
<dbReference type="Proteomes" id="UP000184088">
    <property type="component" value="Unassembled WGS sequence"/>
</dbReference>
<reference evidence="1 2" key="1">
    <citation type="submission" date="2016-11" db="EMBL/GenBank/DDBJ databases">
        <authorList>
            <person name="Jaros S."/>
            <person name="Januszkiewicz K."/>
            <person name="Wedrychowicz H."/>
        </authorList>
    </citation>
    <scope>NUCLEOTIDE SEQUENCE [LARGE SCALE GENOMIC DNA]</scope>
    <source>
        <strain evidence="1 2">DSM 17918</strain>
    </source>
</reference>
<protein>
    <submittedName>
        <fullName evidence="1">Uncharacterized protein</fullName>
    </submittedName>
</protein>
<gene>
    <name evidence="1" type="ORF">SAMN02746089_01508</name>
</gene>
<proteinExistence type="predicted"/>
<keyword evidence="2" id="KW-1185">Reference proteome</keyword>
<sequence>MILDKNIAARVKYSSYTKYFDAKYLNTKVCELVMSHGRSKQWN</sequence>
<dbReference type="AlphaFoldDB" id="A0A1M4ZX24"/>
<evidence type="ECO:0000313" key="2">
    <source>
        <dbReference type="Proteomes" id="UP000184088"/>
    </source>
</evidence>
<evidence type="ECO:0000313" key="1">
    <source>
        <dbReference type="EMBL" id="SHF22514.1"/>
    </source>
</evidence>